<dbReference type="RefSeq" id="WP_188840017.1">
    <property type="nucleotide sequence ID" value="NZ_BMOT01000001.1"/>
</dbReference>
<evidence type="ECO:0000313" key="1">
    <source>
        <dbReference type="EMBL" id="MCL1115839.1"/>
    </source>
</evidence>
<keyword evidence="1" id="KW-0449">Lipoprotein</keyword>
<gene>
    <name evidence="1" type="ORF">L2689_01075</name>
</gene>
<name>A0ABT0KWK3_9GAMM</name>
<reference evidence="1 2" key="1">
    <citation type="submission" date="2022-01" db="EMBL/GenBank/DDBJ databases">
        <title>Whole genome-based taxonomy of the Shewanellaceae.</title>
        <authorList>
            <person name="Martin-Rodriguez A.J."/>
        </authorList>
    </citation>
    <scope>NUCLEOTIDE SEQUENCE [LARGE SCALE GENOMIC DNA]</scope>
    <source>
        <strain evidence="1 2">JCM 17801</strain>
    </source>
</reference>
<organism evidence="1 2">
    <name type="scientific">Shewanella aestuarii</name>
    <dbReference type="NCBI Taxonomy" id="1028752"/>
    <lineage>
        <taxon>Bacteria</taxon>
        <taxon>Pseudomonadati</taxon>
        <taxon>Pseudomonadota</taxon>
        <taxon>Gammaproteobacteria</taxon>
        <taxon>Alteromonadales</taxon>
        <taxon>Shewanellaceae</taxon>
        <taxon>Shewanella</taxon>
    </lineage>
</organism>
<proteinExistence type="predicted"/>
<keyword evidence="2" id="KW-1185">Reference proteome</keyword>
<dbReference type="Pfam" id="PF13617">
    <property type="entry name" value="Lipoprotein_19"/>
    <property type="match status" value="1"/>
</dbReference>
<accession>A0ABT0KWK3</accession>
<dbReference type="EMBL" id="JAKILK010000001">
    <property type="protein sequence ID" value="MCL1115839.1"/>
    <property type="molecule type" value="Genomic_DNA"/>
</dbReference>
<protein>
    <submittedName>
        <fullName evidence="1">YnbE family lipoprotein</fullName>
    </submittedName>
</protein>
<comment type="caution">
    <text evidence="1">The sequence shown here is derived from an EMBL/GenBank/DDBJ whole genome shotgun (WGS) entry which is preliminary data.</text>
</comment>
<dbReference type="Proteomes" id="UP001203212">
    <property type="component" value="Unassembled WGS sequence"/>
</dbReference>
<dbReference type="InterPro" id="IPR025985">
    <property type="entry name" value="YnbE"/>
</dbReference>
<sequence>MTGCTPTVKIEPPDKPIVINLNVKIEHEIRIKVDKELDNLLENEQLF</sequence>
<evidence type="ECO:0000313" key="2">
    <source>
        <dbReference type="Proteomes" id="UP001203212"/>
    </source>
</evidence>